<accession>A0ACC1MBM8</accession>
<proteinExistence type="predicted"/>
<protein>
    <submittedName>
        <fullName evidence="1">Uncharacterized protein</fullName>
    </submittedName>
</protein>
<dbReference type="EMBL" id="JANSHE010007576">
    <property type="protein sequence ID" value="KAJ2958597.1"/>
    <property type="molecule type" value="Genomic_DNA"/>
</dbReference>
<evidence type="ECO:0000313" key="2">
    <source>
        <dbReference type="Proteomes" id="UP001144978"/>
    </source>
</evidence>
<dbReference type="Proteomes" id="UP001144978">
    <property type="component" value="Unassembled WGS sequence"/>
</dbReference>
<comment type="caution">
    <text evidence="1">The sequence shown here is derived from an EMBL/GenBank/DDBJ whole genome shotgun (WGS) entry which is preliminary data.</text>
</comment>
<organism evidence="1 2">
    <name type="scientific">Trametes sanguinea</name>
    <dbReference type="NCBI Taxonomy" id="158606"/>
    <lineage>
        <taxon>Eukaryota</taxon>
        <taxon>Fungi</taxon>
        <taxon>Dikarya</taxon>
        <taxon>Basidiomycota</taxon>
        <taxon>Agaricomycotina</taxon>
        <taxon>Agaricomycetes</taxon>
        <taxon>Polyporales</taxon>
        <taxon>Polyporaceae</taxon>
        <taxon>Trametes</taxon>
    </lineage>
</organism>
<name>A0ACC1MBM8_9APHY</name>
<gene>
    <name evidence="1" type="ORF">NUW54_g14525</name>
</gene>
<sequence>MDVPTVPPLISCSPPSSAPASSSSSGSSSVHISHRSHKQHPSFVFRRRSLQRLQVLNVSTLISHRLSPSNNMADAESSSITDSSLAPSTTPTSILDSLPPHSSDRTASTDKVDRRASLGLIDAARVRFSKDFPSVVPNTCSPSVLTLLPAQFSSLLRSNSKSQRIRTVLATQVRLAPCTAPF</sequence>
<evidence type="ECO:0000313" key="1">
    <source>
        <dbReference type="EMBL" id="KAJ2958597.1"/>
    </source>
</evidence>
<reference evidence="1" key="1">
    <citation type="submission" date="2022-08" db="EMBL/GenBank/DDBJ databases">
        <title>Genome Sequence of Pycnoporus sanguineus.</title>
        <authorList>
            <person name="Buettner E."/>
        </authorList>
    </citation>
    <scope>NUCLEOTIDE SEQUENCE</scope>
    <source>
        <strain evidence="1">CG-C14</strain>
    </source>
</reference>
<keyword evidence="2" id="KW-1185">Reference proteome</keyword>